<accession>A0A2A9ND51</accession>
<reference evidence="1 2" key="1">
    <citation type="submission" date="2014-02" db="EMBL/GenBank/DDBJ databases">
        <title>Transposable element dynamics among asymbiotic and ectomycorrhizal Amanita fungi.</title>
        <authorList>
            <consortium name="DOE Joint Genome Institute"/>
            <person name="Hess J."/>
            <person name="Skrede I."/>
            <person name="Wolfe B."/>
            <person name="LaButti K."/>
            <person name="Ohm R.A."/>
            <person name="Grigoriev I.V."/>
            <person name="Pringle A."/>
        </authorList>
    </citation>
    <scope>NUCLEOTIDE SEQUENCE [LARGE SCALE GENOMIC DNA]</scope>
    <source>
        <strain evidence="1 2">SKay4041</strain>
    </source>
</reference>
<dbReference type="EMBL" id="KZ302321">
    <property type="protein sequence ID" value="PFH45642.1"/>
    <property type="molecule type" value="Genomic_DNA"/>
</dbReference>
<protein>
    <submittedName>
        <fullName evidence="1">Uncharacterized protein</fullName>
    </submittedName>
</protein>
<evidence type="ECO:0000313" key="1">
    <source>
        <dbReference type="EMBL" id="PFH45642.1"/>
    </source>
</evidence>
<dbReference type="Proteomes" id="UP000242287">
    <property type="component" value="Unassembled WGS sequence"/>
</dbReference>
<sequence>MNRQVDSTILGFSNQVLERPEGFLGAGKLHPLKWHNQASMFATRFSFAFGCSLLSSIYHF</sequence>
<keyword evidence="2" id="KW-1185">Reference proteome</keyword>
<organism evidence="1 2">
    <name type="scientific">Amanita thiersii Skay4041</name>
    <dbReference type="NCBI Taxonomy" id="703135"/>
    <lineage>
        <taxon>Eukaryota</taxon>
        <taxon>Fungi</taxon>
        <taxon>Dikarya</taxon>
        <taxon>Basidiomycota</taxon>
        <taxon>Agaricomycotina</taxon>
        <taxon>Agaricomycetes</taxon>
        <taxon>Agaricomycetidae</taxon>
        <taxon>Agaricales</taxon>
        <taxon>Pluteineae</taxon>
        <taxon>Amanitaceae</taxon>
        <taxon>Amanita</taxon>
    </lineage>
</organism>
<name>A0A2A9ND51_9AGAR</name>
<evidence type="ECO:0000313" key="2">
    <source>
        <dbReference type="Proteomes" id="UP000242287"/>
    </source>
</evidence>
<dbReference type="AlphaFoldDB" id="A0A2A9ND51"/>
<proteinExistence type="predicted"/>
<gene>
    <name evidence="1" type="ORF">AMATHDRAFT_71276</name>
</gene>